<name>A0A7M5VC70_9CNID</name>
<evidence type="ECO:0000256" key="1">
    <source>
        <dbReference type="SAM" id="SignalP"/>
    </source>
</evidence>
<proteinExistence type="predicted"/>
<organism evidence="2 3">
    <name type="scientific">Clytia hemisphaerica</name>
    <dbReference type="NCBI Taxonomy" id="252671"/>
    <lineage>
        <taxon>Eukaryota</taxon>
        <taxon>Metazoa</taxon>
        <taxon>Cnidaria</taxon>
        <taxon>Hydrozoa</taxon>
        <taxon>Hydroidolina</taxon>
        <taxon>Leptothecata</taxon>
        <taxon>Obeliida</taxon>
        <taxon>Clytiidae</taxon>
        <taxon>Clytia</taxon>
    </lineage>
</organism>
<dbReference type="Proteomes" id="UP000594262">
    <property type="component" value="Unplaced"/>
</dbReference>
<keyword evidence="3" id="KW-1185">Reference proteome</keyword>
<protein>
    <recommendedName>
        <fullName evidence="4">Cnidarian restricted protein</fullName>
    </recommendedName>
</protein>
<sequence>MNSVILILLVAVAVQAKHSADLNFHEGGKAYKERITFDDESNTTEFHVPKHAAVPFDVDYLIDHNTHYEFRKIEGEKRCYARKMSKDEEFTNKDMETVTQVSGGNFPTNRYYVENRILVPSHELDRTRFSNKVGQFCGDYPIILEKEMSSLAEVEKHMERTQASRAKRQIFNDWASCNDSTMIFCPKATAKCRFITRSCIYWLKCKRITVNNQLALNCYKPGEPNHKYNSNVCCDFTCI</sequence>
<evidence type="ECO:0000313" key="3">
    <source>
        <dbReference type="Proteomes" id="UP000594262"/>
    </source>
</evidence>
<keyword evidence="1" id="KW-0732">Signal</keyword>
<evidence type="ECO:0008006" key="4">
    <source>
        <dbReference type="Google" id="ProtNLM"/>
    </source>
</evidence>
<dbReference type="AlphaFoldDB" id="A0A7M5VC70"/>
<accession>A0A7M5VC70</accession>
<feature type="signal peptide" evidence="1">
    <location>
        <begin position="1"/>
        <end position="16"/>
    </location>
</feature>
<evidence type="ECO:0000313" key="2">
    <source>
        <dbReference type="EnsemblMetazoa" id="CLYHEMP011487.1"/>
    </source>
</evidence>
<dbReference type="GeneID" id="136805297"/>
<dbReference type="EnsemblMetazoa" id="CLYHEMT011487.1">
    <property type="protein sequence ID" value="CLYHEMP011487.1"/>
    <property type="gene ID" value="CLYHEMG011487"/>
</dbReference>
<reference evidence="2" key="1">
    <citation type="submission" date="2021-01" db="UniProtKB">
        <authorList>
            <consortium name="EnsemblMetazoa"/>
        </authorList>
    </citation>
    <scope>IDENTIFICATION</scope>
</reference>
<feature type="chain" id="PRO_5029734805" description="Cnidarian restricted protein" evidence="1">
    <location>
        <begin position="17"/>
        <end position="239"/>
    </location>
</feature>
<dbReference type="RefSeq" id="XP_066917980.1">
    <property type="nucleotide sequence ID" value="XM_067061879.1"/>
</dbReference>